<dbReference type="PANTHER" id="PTHR46134">
    <property type="entry name" value="DRONGO, ISOFORM F"/>
    <property type="match status" value="1"/>
</dbReference>
<organism evidence="8">
    <name type="scientific">Fopius arisanus</name>
    <dbReference type="NCBI Taxonomy" id="64838"/>
    <lineage>
        <taxon>Eukaryota</taxon>
        <taxon>Metazoa</taxon>
        <taxon>Ecdysozoa</taxon>
        <taxon>Arthropoda</taxon>
        <taxon>Hexapoda</taxon>
        <taxon>Insecta</taxon>
        <taxon>Pterygota</taxon>
        <taxon>Neoptera</taxon>
        <taxon>Endopterygota</taxon>
        <taxon>Hymenoptera</taxon>
        <taxon>Apocrita</taxon>
        <taxon>Ichneumonoidea</taxon>
        <taxon>Braconidae</taxon>
        <taxon>Opiinae</taxon>
        <taxon>Fopius</taxon>
    </lineage>
</organism>
<dbReference type="SUPFAM" id="SSF57863">
    <property type="entry name" value="ArfGap/RecO-like zinc finger"/>
    <property type="match status" value="1"/>
</dbReference>
<evidence type="ECO:0000256" key="4">
    <source>
        <dbReference type="ARBA" id="ARBA00022833"/>
    </source>
</evidence>
<evidence type="ECO:0000256" key="1">
    <source>
        <dbReference type="ARBA" id="ARBA00022723"/>
    </source>
</evidence>
<dbReference type="FunFam" id="1.10.220.150:FF:000005">
    <property type="entry name" value="Arf-GAP domain and FG repeat-containing protein 1"/>
    <property type="match status" value="1"/>
</dbReference>
<evidence type="ECO:0000313" key="8">
    <source>
        <dbReference type="EMBL" id="JAG82941.1"/>
    </source>
</evidence>
<dbReference type="GO" id="GO:0005096">
    <property type="term" value="F:GTPase activator activity"/>
    <property type="evidence" value="ECO:0007669"/>
    <property type="project" value="InterPro"/>
</dbReference>
<dbReference type="PROSITE" id="PS50115">
    <property type="entry name" value="ARFGAP"/>
    <property type="match status" value="1"/>
</dbReference>
<keyword evidence="1" id="KW-0479">Metal-binding</keyword>
<dbReference type="GO" id="GO:0008270">
    <property type="term" value="F:zinc ion binding"/>
    <property type="evidence" value="ECO:0007669"/>
    <property type="project" value="UniProtKB-KW"/>
</dbReference>
<dbReference type="InterPro" id="IPR038508">
    <property type="entry name" value="ArfGAP_dom_sf"/>
</dbReference>
<dbReference type="SMART" id="SM00105">
    <property type="entry name" value="ArfGap"/>
    <property type="match status" value="1"/>
</dbReference>
<dbReference type="GO" id="GO:0005737">
    <property type="term" value="C:cytoplasm"/>
    <property type="evidence" value="ECO:0007669"/>
    <property type="project" value="TreeGrafter"/>
</dbReference>
<gene>
    <name evidence="8" type="primary">AGFG1_1</name>
    <name evidence="8" type="ORF">g.32187</name>
</gene>
<dbReference type="PRINTS" id="PR00405">
    <property type="entry name" value="REVINTRACTNG"/>
</dbReference>
<keyword evidence="3 5" id="KW-0863">Zinc-finger</keyword>
<reference evidence="8" key="1">
    <citation type="submission" date="2015-01" db="EMBL/GenBank/DDBJ databases">
        <title>Transcriptome Assembly of Fopius arisanus.</title>
        <authorList>
            <person name="Geib S."/>
        </authorList>
    </citation>
    <scope>NUCLEOTIDE SEQUENCE</scope>
</reference>
<feature type="domain" description="Arf-GAP" evidence="7">
    <location>
        <begin position="11"/>
        <end position="135"/>
    </location>
</feature>
<dbReference type="CDD" id="cd08838">
    <property type="entry name" value="ArfGap_AGFG"/>
    <property type="match status" value="1"/>
</dbReference>
<dbReference type="EMBL" id="GBYB01013174">
    <property type="protein sequence ID" value="JAG82941.1"/>
    <property type="molecule type" value="Transcribed_RNA"/>
</dbReference>
<dbReference type="InterPro" id="IPR052248">
    <property type="entry name" value="Arf-GAP_FG-repeat_protein"/>
</dbReference>
<evidence type="ECO:0000256" key="6">
    <source>
        <dbReference type="SAM" id="MobiDB-lite"/>
    </source>
</evidence>
<dbReference type="Pfam" id="PF01412">
    <property type="entry name" value="ArfGap"/>
    <property type="match status" value="1"/>
</dbReference>
<dbReference type="PANTHER" id="PTHR46134:SF3">
    <property type="entry name" value="ARFGAP WITH FG REPEATS 1"/>
    <property type="match status" value="1"/>
</dbReference>
<evidence type="ECO:0000259" key="7">
    <source>
        <dbReference type="PROSITE" id="PS50115"/>
    </source>
</evidence>
<proteinExistence type="predicted"/>
<dbReference type="InterPro" id="IPR001164">
    <property type="entry name" value="ArfGAP_dom"/>
</dbReference>
<keyword evidence="4" id="KW-0862">Zinc</keyword>
<sequence>MMASAKRKQDEKHLKILRELVSQVNNKECFDCRQRGPTYVNMTIGSFVCTSCSGMLRGLTPPHRVKSISMATFTQDEIEFMKERGNEHCRRIWLGLVNANNQPTLDTKDEQKMKDLMTAKYELKRYYLDPSMASDNSPQPVSRQFVDKLSHEKKNINNYPDGNGSQNSTTLQRSNAKKYTGGRTNQSIPRVPIVGTLPVLCTPNGKKKNSETADNFTADFADFSRAQDSFISSNRFSQPIEQPSFANFDNNPAFDSTQNAELSATFSQSGKTMSNFNGINAPPSEDRYAALKDLDSMMKKTQLKDEGSAVTAPSWNNSNSLWGNDQSYVISNPFTAADTWRPSLHAMNNNNMQSVDNTICSTANPFRQTQFPVNNESQWISFGSQNTTEVHPSSQMMTPLPGKVWLPTVTAYQANPFMVGTGVGNPARTSNNPFL</sequence>
<dbReference type="Gene3D" id="1.10.220.150">
    <property type="entry name" value="Arf GTPase activating protein"/>
    <property type="match status" value="1"/>
</dbReference>
<dbReference type="GO" id="GO:0016020">
    <property type="term" value="C:membrane"/>
    <property type="evidence" value="ECO:0007669"/>
    <property type="project" value="TreeGrafter"/>
</dbReference>
<dbReference type="AlphaFoldDB" id="A0A0C9R9U6"/>
<evidence type="ECO:0000256" key="2">
    <source>
        <dbReference type="ARBA" id="ARBA00022737"/>
    </source>
</evidence>
<keyword evidence="2" id="KW-0677">Repeat</keyword>
<dbReference type="InterPro" id="IPR037278">
    <property type="entry name" value="ARFGAP/RecO"/>
</dbReference>
<name>A0A0C9R9U6_9HYME</name>
<accession>A0A0C9R9U6</accession>
<evidence type="ECO:0000256" key="5">
    <source>
        <dbReference type="PROSITE-ProRule" id="PRU00288"/>
    </source>
</evidence>
<feature type="compositionally biased region" description="Polar residues" evidence="6">
    <location>
        <begin position="156"/>
        <end position="174"/>
    </location>
</feature>
<protein>
    <submittedName>
        <fullName evidence="8">AGFG1_1 protein</fullName>
    </submittedName>
</protein>
<evidence type="ECO:0000256" key="3">
    <source>
        <dbReference type="ARBA" id="ARBA00022771"/>
    </source>
</evidence>
<feature type="region of interest" description="Disordered" evidence="6">
    <location>
        <begin position="154"/>
        <end position="190"/>
    </location>
</feature>